<dbReference type="RefSeq" id="WP_039577863.1">
    <property type="nucleotide sequence ID" value="NZ_CP011770.1"/>
</dbReference>
<sequence>MEIDSIRHKALRRLVEKGSARGVIEAERVIDMIAFLVSSSSLDELSVPPNFGFHPLTGDRKGSYAMTVTKNWRLTFTMVDDSTIADLDLEDYH</sequence>
<evidence type="ECO:0000313" key="2">
    <source>
        <dbReference type="Proteomes" id="UP000035287"/>
    </source>
</evidence>
<dbReference type="PATRIC" id="fig|1348774.3.peg.3294"/>
<dbReference type="EMBL" id="CP011770">
    <property type="protein sequence ID" value="AKM11082.1"/>
    <property type="molecule type" value="Genomic_DNA"/>
</dbReference>
<evidence type="ECO:0000313" key="1">
    <source>
        <dbReference type="EMBL" id="AKM11082.1"/>
    </source>
</evidence>
<dbReference type="Pfam" id="PF05015">
    <property type="entry name" value="HigB-like_toxin"/>
    <property type="match status" value="1"/>
</dbReference>
<gene>
    <name evidence="1" type="ORF">AB433_15660</name>
</gene>
<proteinExistence type="predicted"/>
<organism evidence="1 2">
    <name type="scientific">Croceicoccus naphthovorans</name>
    <dbReference type="NCBI Taxonomy" id="1348774"/>
    <lineage>
        <taxon>Bacteria</taxon>
        <taxon>Pseudomonadati</taxon>
        <taxon>Pseudomonadota</taxon>
        <taxon>Alphaproteobacteria</taxon>
        <taxon>Sphingomonadales</taxon>
        <taxon>Erythrobacteraceae</taxon>
        <taxon>Croceicoccus</taxon>
    </lineage>
</organism>
<keyword evidence="2" id="KW-1185">Reference proteome</keyword>
<dbReference type="KEGG" id="cna:AB433_15660"/>
<protein>
    <submittedName>
        <fullName evidence="1">Plasmid maintenance system killer</fullName>
    </submittedName>
</protein>
<accession>A0A0G3XIT8</accession>
<dbReference type="Gene3D" id="3.30.2310.20">
    <property type="entry name" value="RelE-like"/>
    <property type="match status" value="1"/>
</dbReference>
<dbReference type="SUPFAM" id="SSF143011">
    <property type="entry name" value="RelE-like"/>
    <property type="match status" value="1"/>
</dbReference>
<dbReference type="STRING" id="1348774.AB433_15660"/>
<name>A0A0G3XIT8_9SPHN</name>
<reference evidence="1 2" key="1">
    <citation type="submission" date="2015-06" db="EMBL/GenBank/DDBJ databases">
        <authorList>
            <person name="Zeng Y."/>
            <person name="Huang Y."/>
        </authorList>
    </citation>
    <scope>NUCLEOTIDE SEQUENCE [LARGE SCALE GENOMIC DNA]</scope>
    <source>
        <strain evidence="1 2">PQ-2</strain>
    </source>
</reference>
<dbReference type="AlphaFoldDB" id="A0A0G3XIT8"/>
<dbReference type="InterPro" id="IPR035093">
    <property type="entry name" value="RelE/ParE_toxin_dom_sf"/>
</dbReference>
<dbReference type="InterPro" id="IPR007711">
    <property type="entry name" value="HigB-1"/>
</dbReference>
<dbReference type="OrthoDB" id="9801102at2"/>
<dbReference type="Proteomes" id="UP000035287">
    <property type="component" value="Chromosome"/>
</dbReference>